<feature type="domain" description="DUF6536" evidence="3">
    <location>
        <begin position="101"/>
        <end position="252"/>
    </location>
</feature>
<dbReference type="Proteomes" id="UP000799424">
    <property type="component" value="Unassembled WGS sequence"/>
</dbReference>
<feature type="region of interest" description="Disordered" evidence="1">
    <location>
        <begin position="1"/>
        <end position="48"/>
    </location>
</feature>
<feature type="transmembrane region" description="Helical" evidence="2">
    <location>
        <begin position="657"/>
        <end position="681"/>
    </location>
</feature>
<organism evidence="4 5">
    <name type="scientific">Ophiobolus disseminans</name>
    <dbReference type="NCBI Taxonomy" id="1469910"/>
    <lineage>
        <taxon>Eukaryota</taxon>
        <taxon>Fungi</taxon>
        <taxon>Dikarya</taxon>
        <taxon>Ascomycota</taxon>
        <taxon>Pezizomycotina</taxon>
        <taxon>Dothideomycetes</taxon>
        <taxon>Pleosporomycetidae</taxon>
        <taxon>Pleosporales</taxon>
        <taxon>Pleosporineae</taxon>
        <taxon>Phaeosphaeriaceae</taxon>
        <taxon>Ophiobolus</taxon>
    </lineage>
</organism>
<keyword evidence="2" id="KW-0812">Transmembrane</keyword>
<accession>A0A6A7ACY5</accession>
<dbReference type="PANTHER" id="PTHR35395:SF1">
    <property type="entry name" value="DUF6536 DOMAIN-CONTAINING PROTEIN"/>
    <property type="match status" value="1"/>
</dbReference>
<name>A0A6A7ACY5_9PLEO</name>
<evidence type="ECO:0000259" key="3">
    <source>
        <dbReference type="Pfam" id="PF20163"/>
    </source>
</evidence>
<protein>
    <recommendedName>
        <fullName evidence="3">DUF6536 domain-containing protein</fullName>
    </recommendedName>
</protein>
<feature type="transmembrane region" description="Helical" evidence="2">
    <location>
        <begin position="154"/>
        <end position="173"/>
    </location>
</feature>
<feature type="transmembrane region" description="Helical" evidence="2">
    <location>
        <begin position="615"/>
        <end position="637"/>
    </location>
</feature>
<sequence>MRLPQRFKRLPGEDPQQQEGITMSTYPSKPKLDVNESSTASFLNDARPKHSDTEYSAARYNTTGYIISHRKTLVERVEEYELRRFGTKAFGTFYDTFVGGWRAGLVRSFLLSLVALIVNISVYTWLFRTYDATTGTATLRRGHCGIIRNANTGIHAALNVVSTLILGASTYAMQGITAPTRKEVDAAHAKGKWVEIGTPSLRNLLYVRRRNTWVWLLLAITSMPFHLFFNAVFFTTTQANQYAVAVVEESILSNTPFRPTIDNSSPDLFEQWLTSKEDCDGDVCTFDLHDNSTVIELLQDITNSSNMAGFERMEPLACIQNYTSGFMRGYGDVVVVSSRVGSESPVLYSRFPQSSVTTDKEDTNQDPYHWICRDIITSNDFGDGKDGRCSVDMAIDRTDAGKNWTVYSQPVSYCLARVVPDTCELQFNQWLMLGVVLCGGVKTIVIAYLLIWRPKGQFLRTLGDAISSFLEREDTTTNDMCLVSSKQIRKHGFKEPFEPQTFTGIRPRWFSSANTTEFYSTIGVSAFLGTPDIQSMASFKPDDTGSSGIVPTLLIANVPQLGFSLLYVVYTNIWGKLMVAHEFDRLTQARKGLRVSERPKGMQRRSHFFTLPARYALPLMGCSAALHWLCSQSFFMVRIDGVNSRGVIDTDDQLVRLGYSATGVVSLIGVSIAMLVATVCIGSFRRLGTGLHETSMSAVISAACHPGRYESEPWLQEVQWGDVSEDIASEEGYVAHNVKHISFTARLAKQPIQGQAYV</sequence>
<keyword evidence="2" id="KW-1133">Transmembrane helix</keyword>
<feature type="transmembrane region" description="Helical" evidence="2">
    <location>
        <begin position="430"/>
        <end position="451"/>
    </location>
</feature>
<reference evidence="4" key="1">
    <citation type="journal article" date="2020" name="Stud. Mycol.">
        <title>101 Dothideomycetes genomes: a test case for predicting lifestyles and emergence of pathogens.</title>
        <authorList>
            <person name="Haridas S."/>
            <person name="Albert R."/>
            <person name="Binder M."/>
            <person name="Bloem J."/>
            <person name="Labutti K."/>
            <person name="Salamov A."/>
            <person name="Andreopoulos B."/>
            <person name="Baker S."/>
            <person name="Barry K."/>
            <person name="Bills G."/>
            <person name="Bluhm B."/>
            <person name="Cannon C."/>
            <person name="Castanera R."/>
            <person name="Culley D."/>
            <person name="Daum C."/>
            <person name="Ezra D."/>
            <person name="Gonzalez J."/>
            <person name="Henrissat B."/>
            <person name="Kuo A."/>
            <person name="Liang C."/>
            <person name="Lipzen A."/>
            <person name="Lutzoni F."/>
            <person name="Magnuson J."/>
            <person name="Mondo S."/>
            <person name="Nolan M."/>
            <person name="Ohm R."/>
            <person name="Pangilinan J."/>
            <person name="Park H.-J."/>
            <person name="Ramirez L."/>
            <person name="Alfaro M."/>
            <person name="Sun H."/>
            <person name="Tritt A."/>
            <person name="Yoshinaga Y."/>
            <person name="Zwiers L.-H."/>
            <person name="Turgeon B."/>
            <person name="Goodwin S."/>
            <person name="Spatafora J."/>
            <person name="Crous P."/>
            <person name="Grigoriev I."/>
        </authorList>
    </citation>
    <scope>NUCLEOTIDE SEQUENCE</scope>
    <source>
        <strain evidence="4">CBS 113818</strain>
    </source>
</reference>
<evidence type="ECO:0000313" key="4">
    <source>
        <dbReference type="EMBL" id="KAF2830734.1"/>
    </source>
</evidence>
<feature type="compositionally biased region" description="Polar residues" evidence="1">
    <location>
        <begin position="15"/>
        <end position="27"/>
    </location>
</feature>
<dbReference type="OrthoDB" id="5429634at2759"/>
<keyword evidence="5" id="KW-1185">Reference proteome</keyword>
<dbReference type="EMBL" id="MU006219">
    <property type="protein sequence ID" value="KAF2830734.1"/>
    <property type="molecule type" value="Genomic_DNA"/>
</dbReference>
<dbReference type="Pfam" id="PF20163">
    <property type="entry name" value="DUF6536"/>
    <property type="match status" value="1"/>
</dbReference>
<dbReference type="InterPro" id="IPR046623">
    <property type="entry name" value="DUF6536"/>
</dbReference>
<dbReference type="PANTHER" id="PTHR35395">
    <property type="entry name" value="DUF6536 DOMAIN-CONTAINING PROTEIN"/>
    <property type="match status" value="1"/>
</dbReference>
<dbReference type="AlphaFoldDB" id="A0A6A7ACY5"/>
<evidence type="ECO:0000313" key="5">
    <source>
        <dbReference type="Proteomes" id="UP000799424"/>
    </source>
</evidence>
<proteinExistence type="predicted"/>
<keyword evidence="2" id="KW-0472">Membrane</keyword>
<gene>
    <name evidence="4" type="ORF">CC86DRAFT_343724</name>
</gene>
<evidence type="ECO:0000256" key="2">
    <source>
        <dbReference type="SAM" id="Phobius"/>
    </source>
</evidence>
<feature type="transmembrane region" description="Helical" evidence="2">
    <location>
        <begin position="212"/>
        <end position="234"/>
    </location>
</feature>
<evidence type="ECO:0000256" key="1">
    <source>
        <dbReference type="SAM" id="MobiDB-lite"/>
    </source>
</evidence>
<feature type="transmembrane region" description="Helical" evidence="2">
    <location>
        <begin position="109"/>
        <end position="126"/>
    </location>
</feature>